<dbReference type="Proteomes" id="UP000505242">
    <property type="component" value="Genome"/>
</dbReference>
<evidence type="ECO:0000313" key="2">
    <source>
        <dbReference type="Proteomes" id="UP000505242"/>
    </source>
</evidence>
<dbReference type="EMBL" id="KT997847">
    <property type="protein sequence ID" value="ANS05479.1"/>
    <property type="molecule type" value="Genomic_DNA"/>
</dbReference>
<protein>
    <submittedName>
        <fullName evidence="1">Uncharacterized protein</fullName>
    </submittedName>
</protein>
<dbReference type="GeneID" id="55002016"/>
<proteinExistence type="predicted"/>
<organism evidence="1 2">
    <name type="scientific">uncultured phage_Deep1-GF2-KM23-C739</name>
    <dbReference type="NCBI Taxonomy" id="2740798"/>
    <lineage>
        <taxon>Viruses</taxon>
        <taxon>Duplodnaviria</taxon>
        <taxon>Heunggongvirae</taxon>
        <taxon>Uroviricota</taxon>
        <taxon>Caudoviricetes</taxon>
        <taxon>Autographivirales</taxon>
        <taxon>Chosvirus</taxon>
        <taxon>Chosvirus KM23C739</taxon>
    </lineage>
</organism>
<reference evidence="1 2" key="1">
    <citation type="submission" date="2015-11" db="EMBL/GenBank/DDBJ databases">
        <title>Genomes of Abundant and Widespread Viruses from the Deep Ocean.</title>
        <authorList>
            <person name="Mizuno C.M."/>
            <person name="Ghai R."/>
            <person name="Saghai A."/>
            <person name="Lopez-Garcia P."/>
            <person name="Rodriguez-Valera F."/>
        </authorList>
    </citation>
    <scope>NUCLEOTIDE SEQUENCE [LARGE SCALE GENOMIC DNA]</scope>
</reference>
<accession>A0A1B1IVY2</accession>
<keyword evidence="2" id="KW-1185">Reference proteome</keyword>
<sequence>MTDITKYKNVSLSKPAYEQLKKQSRQVCDVDLSISKTVELASNILQGIIEDPRYVKPLSNTPAYMNWKSKLMQRNQYGISKRN</sequence>
<dbReference type="KEGG" id="vg:55002016"/>
<dbReference type="RefSeq" id="YP_009810993.1">
    <property type="nucleotide sequence ID" value="NC_048050.1"/>
</dbReference>
<name>A0A1B1IVY2_9CAUD</name>
<evidence type="ECO:0000313" key="1">
    <source>
        <dbReference type="EMBL" id="ANS05479.1"/>
    </source>
</evidence>